<feature type="signal peptide" evidence="1">
    <location>
        <begin position="1"/>
        <end position="18"/>
    </location>
</feature>
<name>A0ABZ0WCR3_9BACT</name>
<dbReference type="RefSeq" id="WP_162817762.1">
    <property type="nucleotide sequence ID" value="NZ_CP139960.1"/>
</dbReference>
<accession>A0ABZ0WCR3</accession>
<evidence type="ECO:0000313" key="2">
    <source>
        <dbReference type="EMBL" id="WQD40196.1"/>
    </source>
</evidence>
<feature type="chain" id="PRO_5045388100" description="DUF4177 domain-containing protein" evidence="1">
    <location>
        <begin position="19"/>
        <end position="114"/>
    </location>
</feature>
<evidence type="ECO:0008006" key="4">
    <source>
        <dbReference type="Google" id="ProtNLM"/>
    </source>
</evidence>
<keyword evidence="3" id="KW-1185">Reference proteome</keyword>
<keyword evidence="1" id="KW-0732">Signal</keyword>
<evidence type="ECO:0000313" key="3">
    <source>
        <dbReference type="Proteomes" id="UP001325680"/>
    </source>
</evidence>
<sequence length="114" mass="13199">MKKITTLALLTIMLGANAQKPVLVEQYCELIANPRLITSNPNIWLNFGSKVLQQKFKPLSDSVHKMSQPVEALNYMAQNGWTLVKYYIEEEGASSSRFYRIYLLRKKFQSKDLR</sequence>
<dbReference type="EMBL" id="CP139960">
    <property type="protein sequence ID" value="WQD40196.1"/>
    <property type="molecule type" value="Genomic_DNA"/>
</dbReference>
<protein>
    <recommendedName>
        <fullName evidence="4">DUF4177 domain-containing protein</fullName>
    </recommendedName>
</protein>
<proteinExistence type="predicted"/>
<gene>
    <name evidence="2" type="ORF">U0035_08570</name>
</gene>
<dbReference type="Proteomes" id="UP001325680">
    <property type="component" value="Chromosome"/>
</dbReference>
<reference evidence="2 3" key="1">
    <citation type="submission" date="2023-12" db="EMBL/GenBank/DDBJ databases">
        <title>Genome sequencing and assembly of bacterial species from a model synthetic community.</title>
        <authorList>
            <person name="Hogle S.L."/>
        </authorList>
    </citation>
    <scope>NUCLEOTIDE SEQUENCE [LARGE SCALE GENOMIC DNA]</scope>
    <source>
        <strain evidence="2 3">HAMBI_3031</strain>
    </source>
</reference>
<organism evidence="2 3">
    <name type="scientific">Niabella yanshanensis</name>
    <dbReference type="NCBI Taxonomy" id="577386"/>
    <lineage>
        <taxon>Bacteria</taxon>
        <taxon>Pseudomonadati</taxon>
        <taxon>Bacteroidota</taxon>
        <taxon>Chitinophagia</taxon>
        <taxon>Chitinophagales</taxon>
        <taxon>Chitinophagaceae</taxon>
        <taxon>Niabella</taxon>
    </lineage>
</organism>
<evidence type="ECO:0000256" key="1">
    <source>
        <dbReference type="SAM" id="SignalP"/>
    </source>
</evidence>